<evidence type="ECO:0000256" key="2">
    <source>
        <dbReference type="ARBA" id="ARBA00022763"/>
    </source>
</evidence>
<dbReference type="NCBIfam" id="TIGR00084">
    <property type="entry name" value="ruvA"/>
    <property type="match status" value="1"/>
</dbReference>
<dbReference type="InterPro" id="IPR036267">
    <property type="entry name" value="RuvA_C_sf"/>
</dbReference>
<dbReference type="EMBL" id="MHKI01000018">
    <property type="protein sequence ID" value="OGY86531.1"/>
    <property type="molecule type" value="Genomic_DNA"/>
</dbReference>
<keyword evidence="3 6" id="KW-0238">DNA-binding</keyword>
<dbReference type="GO" id="GO:0006281">
    <property type="term" value="P:DNA repair"/>
    <property type="evidence" value="ECO:0007669"/>
    <property type="project" value="UniProtKB-UniRule"/>
</dbReference>
<dbReference type="SUPFAM" id="SSF50249">
    <property type="entry name" value="Nucleic acid-binding proteins"/>
    <property type="match status" value="1"/>
</dbReference>
<dbReference type="Pfam" id="PF07499">
    <property type="entry name" value="RuvA_C"/>
    <property type="match status" value="1"/>
</dbReference>
<dbReference type="HAMAP" id="MF_00031">
    <property type="entry name" value="DNA_HJ_migration_RuvA"/>
    <property type="match status" value="1"/>
</dbReference>
<dbReference type="InterPro" id="IPR003583">
    <property type="entry name" value="Hlx-hairpin-Hlx_DNA-bd_motif"/>
</dbReference>
<keyword evidence="8" id="KW-0067">ATP-binding</keyword>
<name>A0A1G2BBJ6_9BACT</name>
<dbReference type="GO" id="GO:0048476">
    <property type="term" value="C:Holliday junction resolvase complex"/>
    <property type="evidence" value="ECO:0007669"/>
    <property type="project" value="UniProtKB-UniRule"/>
</dbReference>
<dbReference type="GO" id="GO:0009379">
    <property type="term" value="C:Holliday junction helicase complex"/>
    <property type="evidence" value="ECO:0007669"/>
    <property type="project" value="InterPro"/>
</dbReference>
<keyword evidence="8" id="KW-0378">Hydrolase</keyword>
<evidence type="ECO:0000259" key="7">
    <source>
        <dbReference type="SMART" id="SM00278"/>
    </source>
</evidence>
<dbReference type="GO" id="GO:0005524">
    <property type="term" value="F:ATP binding"/>
    <property type="evidence" value="ECO:0007669"/>
    <property type="project" value="InterPro"/>
</dbReference>
<comment type="function">
    <text evidence="6">The RuvA-RuvB-RuvC complex processes Holliday junction (HJ) DNA during genetic recombination and DNA repair, while the RuvA-RuvB complex plays an important role in the rescue of blocked DNA replication forks via replication fork reversal (RFR). RuvA specifically binds to HJ cruciform DNA, conferring on it an open structure. The RuvB hexamer acts as an ATP-dependent pump, pulling dsDNA into and through the RuvAB complex. HJ branch migration allows RuvC to scan DNA until it finds its consensus sequence, where it cleaves and resolves the cruciform DNA.</text>
</comment>
<keyword evidence="1 6" id="KW-0963">Cytoplasm</keyword>
<sequence>MIAYLSGTIQQITAQDLIVLNHGIGYLVRAPKRLLTQLHSGQDVALFTYQHIREDALDLYGFLEQGDLHLFQKLISVSGIGPKLGLAILSQFSAIDIQEAINKGDVALLKSISGVGKKTAERIVLDLKGNIDEYLKQTAGGKNSVQQEAVLALISLGYSQAEALNALTDIDNSLTTEEQIRQAFKNKLL</sequence>
<keyword evidence="4 6" id="KW-0233">DNA recombination</keyword>
<evidence type="ECO:0000256" key="1">
    <source>
        <dbReference type="ARBA" id="ARBA00022490"/>
    </source>
</evidence>
<keyword evidence="5 6" id="KW-0234">DNA repair</keyword>
<dbReference type="InterPro" id="IPR011114">
    <property type="entry name" value="RuvA_C"/>
</dbReference>
<organism evidence="8 9">
    <name type="scientific">Candidatus Kerfeldbacteria bacterium RIFOXYB2_FULL_38_14</name>
    <dbReference type="NCBI Taxonomy" id="1798547"/>
    <lineage>
        <taxon>Bacteria</taxon>
        <taxon>Candidatus Kerfeldiibacteriota</taxon>
    </lineage>
</organism>
<keyword evidence="8" id="KW-0547">Nucleotide-binding</keyword>
<feature type="region of interest" description="Domain III" evidence="6">
    <location>
        <begin position="147"/>
        <end position="189"/>
    </location>
</feature>
<dbReference type="Gene3D" id="2.40.50.140">
    <property type="entry name" value="Nucleic acid-binding proteins"/>
    <property type="match status" value="1"/>
</dbReference>
<dbReference type="InterPro" id="IPR000085">
    <property type="entry name" value="RuvA"/>
</dbReference>
<reference evidence="8 9" key="1">
    <citation type="journal article" date="2016" name="Nat. Commun.">
        <title>Thousands of microbial genomes shed light on interconnected biogeochemical processes in an aquifer system.</title>
        <authorList>
            <person name="Anantharaman K."/>
            <person name="Brown C.T."/>
            <person name="Hug L.A."/>
            <person name="Sharon I."/>
            <person name="Castelle C.J."/>
            <person name="Probst A.J."/>
            <person name="Thomas B.C."/>
            <person name="Singh A."/>
            <person name="Wilkins M.J."/>
            <person name="Karaoz U."/>
            <person name="Brodie E.L."/>
            <person name="Williams K.H."/>
            <person name="Hubbard S.S."/>
            <person name="Banfield J.F."/>
        </authorList>
    </citation>
    <scope>NUCLEOTIDE SEQUENCE [LARGE SCALE GENOMIC DNA]</scope>
</reference>
<dbReference type="InterPro" id="IPR010994">
    <property type="entry name" value="RuvA_2-like"/>
</dbReference>
<keyword evidence="2 6" id="KW-0227">DNA damage</keyword>
<comment type="similarity">
    <text evidence="6">Belongs to the RuvA family.</text>
</comment>
<dbReference type="Proteomes" id="UP000176420">
    <property type="component" value="Unassembled WGS sequence"/>
</dbReference>
<comment type="subcellular location">
    <subcellularLocation>
        <location evidence="6">Cytoplasm</location>
    </subcellularLocation>
</comment>
<comment type="domain">
    <text evidence="6">Has three domains with a flexible linker between the domains II and III and assumes an 'L' shape. Domain III is highly mobile and contacts RuvB.</text>
</comment>
<dbReference type="AlphaFoldDB" id="A0A1G2BBJ6"/>
<dbReference type="GO" id="GO:0005737">
    <property type="term" value="C:cytoplasm"/>
    <property type="evidence" value="ECO:0007669"/>
    <property type="project" value="UniProtKB-SubCell"/>
</dbReference>
<dbReference type="GO" id="GO:0006310">
    <property type="term" value="P:DNA recombination"/>
    <property type="evidence" value="ECO:0007669"/>
    <property type="project" value="UniProtKB-UniRule"/>
</dbReference>
<dbReference type="Pfam" id="PF01330">
    <property type="entry name" value="RuvA_N"/>
    <property type="match status" value="1"/>
</dbReference>
<evidence type="ECO:0000313" key="8">
    <source>
        <dbReference type="EMBL" id="OGY86531.1"/>
    </source>
</evidence>
<protein>
    <recommendedName>
        <fullName evidence="6">Holliday junction branch migration complex subunit RuvA</fullName>
    </recommendedName>
</protein>
<comment type="subunit">
    <text evidence="6">Homotetramer. Forms an RuvA(8)-RuvB(12)-Holliday junction (HJ) complex. HJ DNA is sandwiched between 2 RuvA tetramers; dsDNA enters through RuvA and exits via RuvB. An RuvB hexamer assembles on each DNA strand where it exits the tetramer. Each RuvB hexamer is contacted by two RuvA subunits (via domain III) on 2 adjacent RuvB subunits; this complex drives branch migration. In the full resolvosome a probable DNA-RuvA(4)-RuvB(12)-RuvC(2) complex forms which resolves the HJ.</text>
</comment>
<gene>
    <name evidence="6" type="primary">ruvA</name>
    <name evidence="8" type="ORF">A2319_02075</name>
</gene>
<evidence type="ECO:0000256" key="6">
    <source>
        <dbReference type="HAMAP-Rule" id="MF_00031"/>
    </source>
</evidence>
<dbReference type="Pfam" id="PF14520">
    <property type="entry name" value="HHH_5"/>
    <property type="match status" value="1"/>
</dbReference>
<dbReference type="GO" id="GO:0000400">
    <property type="term" value="F:four-way junction DNA binding"/>
    <property type="evidence" value="ECO:0007669"/>
    <property type="project" value="UniProtKB-UniRule"/>
</dbReference>
<proteinExistence type="inferred from homology"/>
<dbReference type="InterPro" id="IPR012340">
    <property type="entry name" value="NA-bd_OB-fold"/>
</dbReference>
<evidence type="ECO:0000256" key="5">
    <source>
        <dbReference type="ARBA" id="ARBA00023204"/>
    </source>
</evidence>
<dbReference type="SMART" id="SM00278">
    <property type="entry name" value="HhH1"/>
    <property type="match status" value="2"/>
</dbReference>
<evidence type="ECO:0000313" key="9">
    <source>
        <dbReference type="Proteomes" id="UP000176420"/>
    </source>
</evidence>
<dbReference type="Gene3D" id="1.10.8.10">
    <property type="entry name" value="DNA helicase RuvA subunit, C-terminal domain"/>
    <property type="match status" value="1"/>
</dbReference>
<dbReference type="InterPro" id="IPR013849">
    <property type="entry name" value="DNA_helicase_Holl-junc_RuvA_I"/>
</dbReference>
<keyword evidence="8" id="KW-0347">Helicase</keyword>
<feature type="domain" description="Helix-hairpin-helix DNA-binding motif class 1" evidence="7">
    <location>
        <begin position="107"/>
        <end position="126"/>
    </location>
</feature>
<comment type="caution">
    <text evidence="6">Lacks conserved residue(s) required for the propagation of feature annotation.</text>
</comment>
<accession>A0A1G2BBJ6</accession>
<dbReference type="SUPFAM" id="SSF47781">
    <property type="entry name" value="RuvA domain 2-like"/>
    <property type="match status" value="1"/>
</dbReference>
<dbReference type="SUPFAM" id="SSF46929">
    <property type="entry name" value="DNA helicase RuvA subunit, C-terminal domain"/>
    <property type="match status" value="1"/>
</dbReference>
<dbReference type="CDD" id="cd14332">
    <property type="entry name" value="UBA_RuvA_C"/>
    <property type="match status" value="1"/>
</dbReference>
<feature type="domain" description="Helix-hairpin-helix DNA-binding motif class 1" evidence="7">
    <location>
        <begin position="72"/>
        <end position="91"/>
    </location>
</feature>
<evidence type="ECO:0000256" key="4">
    <source>
        <dbReference type="ARBA" id="ARBA00023172"/>
    </source>
</evidence>
<dbReference type="Gene3D" id="1.10.150.20">
    <property type="entry name" value="5' to 3' exonuclease, C-terminal subdomain"/>
    <property type="match status" value="1"/>
</dbReference>
<comment type="caution">
    <text evidence="8">The sequence shown here is derived from an EMBL/GenBank/DDBJ whole genome shotgun (WGS) entry which is preliminary data.</text>
</comment>
<evidence type="ECO:0000256" key="3">
    <source>
        <dbReference type="ARBA" id="ARBA00023125"/>
    </source>
</evidence>
<dbReference type="GO" id="GO:0009378">
    <property type="term" value="F:four-way junction helicase activity"/>
    <property type="evidence" value="ECO:0007669"/>
    <property type="project" value="InterPro"/>
</dbReference>